<dbReference type="RefSeq" id="WP_350349356.1">
    <property type="nucleotide sequence ID" value="NZ_CP158374.1"/>
</dbReference>
<dbReference type="Gene3D" id="3.30.980.10">
    <property type="entry name" value="Threonyl-trna Synthetase, Chain A, domain 2"/>
    <property type="match status" value="1"/>
</dbReference>
<reference evidence="2" key="1">
    <citation type="submission" date="2024-05" db="EMBL/GenBank/DDBJ databases">
        <authorList>
            <person name="Yu L."/>
        </authorList>
    </citation>
    <scope>NUCLEOTIDE SEQUENCE</scope>
    <source>
        <strain evidence="2">G08B096</strain>
    </source>
</reference>
<accession>A0AAU7WA49</accession>
<evidence type="ECO:0000256" key="1">
    <source>
        <dbReference type="SAM" id="MobiDB-lite"/>
    </source>
</evidence>
<dbReference type="GO" id="GO:0016787">
    <property type="term" value="F:hydrolase activity"/>
    <property type="evidence" value="ECO:0007669"/>
    <property type="project" value="UniProtKB-KW"/>
</dbReference>
<dbReference type="InterPro" id="IPR018163">
    <property type="entry name" value="Thr/Ala-tRNA-synth_IIc_edit"/>
</dbReference>
<keyword evidence="2" id="KW-0378">Hydrolase</keyword>
<feature type="region of interest" description="Disordered" evidence="1">
    <location>
        <begin position="274"/>
        <end position="302"/>
    </location>
</feature>
<name>A0AAU7WA49_9MICO</name>
<dbReference type="AlphaFoldDB" id="A0AAU7WA49"/>
<proteinExistence type="predicted"/>
<protein>
    <submittedName>
        <fullName evidence="2">Metal-dependent hydrolase</fullName>
    </submittedName>
</protein>
<organism evidence="2">
    <name type="scientific">Agromyces sp. G08B096</name>
    <dbReference type="NCBI Taxonomy" id="3156399"/>
    <lineage>
        <taxon>Bacteria</taxon>
        <taxon>Bacillati</taxon>
        <taxon>Actinomycetota</taxon>
        <taxon>Actinomycetes</taxon>
        <taxon>Micrococcales</taxon>
        <taxon>Microbacteriaceae</taxon>
        <taxon>Agromyces</taxon>
    </lineage>
</organism>
<sequence length="302" mass="31386">MALPTADTRVTYPAGELVSQAVVVHVADLGDGRRAVFTDATSIHPVDAGWPDQPADRGVLRVRGLELPIVDAVLAATDGTALHVGADIPVRKGTEGWSFLVAHVVEDGAAVEIGDAVELEADASYRRALSIGHTACHLASLALNQALADRWSKTPRPDALGAPDFDGTAIQSSRIGPGGSVDRYRLNKSLRRAGFDTASLESPDALDGLAASVNATLAEWVADGGAVRVERDGDGLTDRRRWVAELPDGPASIPCGGTHATSAGELGEVRVSFATDDDGGTPVLVMTTRTTPTEVPPSAPRP</sequence>
<dbReference type="GO" id="GO:0000166">
    <property type="term" value="F:nucleotide binding"/>
    <property type="evidence" value="ECO:0007669"/>
    <property type="project" value="InterPro"/>
</dbReference>
<evidence type="ECO:0000313" key="2">
    <source>
        <dbReference type="EMBL" id="XBX83353.1"/>
    </source>
</evidence>
<gene>
    <name evidence="2" type="ORF">ABIQ69_05395</name>
</gene>
<dbReference type="EMBL" id="CP158374">
    <property type="protein sequence ID" value="XBX83353.1"/>
    <property type="molecule type" value="Genomic_DNA"/>
</dbReference>
<dbReference type="SUPFAM" id="SSF55186">
    <property type="entry name" value="ThrRS/AlaRS common domain"/>
    <property type="match status" value="1"/>
</dbReference>